<feature type="region of interest" description="Disordered" evidence="5">
    <location>
        <begin position="1"/>
        <end position="42"/>
    </location>
</feature>
<keyword evidence="3 6" id="KW-1133">Transmembrane helix</keyword>
<keyword evidence="8" id="KW-1185">Reference proteome</keyword>
<dbReference type="Proteomes" id="UP000654075">
    <property type="component" value="Unassembled WGS sequence"/>
</dbReference>
<evidence type="ECO:0000256" key="4">
    <source>
        <dbReference type="ARBA" id="ARBA00023136"/>
    </source>
</evidence>
<dbReference type="EMBL" id="CAJNNV010004820">
    <property type="protein sequence ID" value="CAE8591282.1"/>
    <property type="molecule type" value="Genomic_DNA"/>
</dbReference>
<evidence type="ECO:0000256" key="6">
    <source>
        <dbReference type="SAM" id="Phobius"/>
    </source>
</evidence>
<dbReference type="Gene3D" id="1.20.120.350">
    <property type="entry name" value="Voltage-gated potassium channels. Chain C"/>
    <property type="match status" value="1"/>
</dbReference>
<feature type="transmembrane region" description="Helical" evidence="6">
    <location>
        <begin position="76"/>
        <end position="97"/>
    </location>
</feature>
<evidence type="ECO:0000313" key="7">
    <source>
        <dbReference type="EMBL" id="CAE8591282.1"/>
    </source>
</evidence>
<dbReference type="GO" id="GO:0016020">
    <property type="term" value="C:membrane"/>
    <property type="evidence" value="ECO:0007669"/>
    <property type="project" value="UniProtKB-SubCell"/>
</dbReference>
<comment type="subcellular location">
    <subcellularLocation>
        <location evidence="1">Membrane</location>
        <topology evidence="1">Multi-pass membrane protein</topology>
    </subcellularLocation>
</comment>
<accession>A0A813DXM6</accession>
<evidence type="ECO:0000256" key="5">
    <source>
        <dbReference type="SAM" id="MobiDB-lite"/>
    </source>
</evidence>
<feature type="non-terminal residue" evidence="7">
    <location>
        <position position="116"/>
    </location>
</feature>
<proteinExistence type="predicted"/>
<feature type="non-terminal residue" evidence="7">
    <location>
        <position position="1"/>
    </location>
</feature>
<comment type="caution">
    <text evidence="7">The sequence shown here is derived from an EMBL/GenBank/DDBJ whole genome shotgun (WGS) entry which is preliminary data.</text>
</comment>
<evidence type="ECO:0000256" key="1">
    <source>
        <dbReference type="ARBA" id="ARBA00004141"/>
    </source>
</evidence>
<dbReference type="InterPro" id="IPR027359">
    <property type="entry name" value="Volt_channel_dom_sf"/>
</dbReference>
<keyword evidence="2 6" id="KW-0812">Transmembrane</keyword>
<sequence>NFDEYAPLDNWMLDGEESPQSSLRRPSGASHEHYRDCDQESETSDLEVLSAVDQSLLERIKSSVRTALDNPDSSSFAFSAHALIMVCIVLSTIAAVMETVQELHKAYNEWFTTSEV</sequence>
<protein>
    <submittedName>
        <fullName evidence="7">Uncharacterized protein</fullName>
    </submittedName>
</protein>
<reference evidence="7" key="1">
    <citation type="submission" date="2021-02" db="EMBL/GenBank/DDBJ databases">
        <authorList>
            <person name="Dougan E. K."/>
            <person name="Rhodes N."/>
            <person name="Thang M."/>
            <person name="Chan C."/>
        </authorList>
    </citation>
    <scope>NUCLEOTIDE SEQUENCE</scope>
</reference>
<keyword evidence="4 6" id="KW-0472">Membrane</keyword>
<name>A0A813DXM6_POLGL</name>
<evidence type="ECO:0000256" key="3">
    <source>
        <dbReference type="ARBA" id="ARBA00022989"/>
    </source>
</evidence>
<dbReference type="AlphaFoldDB" id="A0A813DXM6"/>
<organism evidence="7 8">
    <name type="scientific">Polarella glacialis</name>
    <name type="common">Dinoflagellate</name>
    <dbReference type="NCBI Taxonomy" id="89957"/>
    <lineage>
        <taxon>Eukaryota</taxon>
        <taxon>Sar</taxon>
        <taxon>Alveolata</taxon>
        <taxon>Dinophyceae</taxon>
        <taxon>Suessiales</taxon>
        <taxon>Suessiaceae</taxon>
        <taxon>Polarella</taxon>
    </lineage>
</organism>
<gene>
    <name evidence="7" type="ORF">PGLA1383_LOCUS9963</name>
</gene>
<evidence type="ECO:0000256" key="2">
    <source>
        <dbReference type="ARBA" id="ARBA00022692"/>
    </source>
</evidence>
<evidence type="ECO:0000313" key="8">
    <source>
        <dbReference type="Proteomes" id="UP000654075"/>
    </source>
</evidence>